<gene>
    <name evidence="3" type="ORF">HNR42_000643</name>
</gene>
<reference evidence="3 4" key="1">
    <citation type="submission" date="2020-08" db="EMBL/GenBank/DDBJ databases">
        <title>Genomic Encyclopedia of Type Strains, Phase IV (KMG-IV): sequencing the most valuable type-strain genomes for metagenomic binning, comparative biology and taxonomic classification.</title>
        <authorList>
            <person name="Goeker M."/>
        </authorList>
    </citation>
    <scope>NUCLEOTIDE SEQUENCE [LARGE SCALE GENOMIC DNA]</scope>
    <source>
        <strain evidence="3 4">DSM 21458</strain>
    </source>
</reference>
<organism evidence="3 4">
    <name type="scientific">Deinobacterium chartae</name>
    <dbReference type="NCBI Taxonomy" id="521158"/>
    <lineage>
        <taxon>Bacteria</taxon>
        <taxon>Thermotogati</taxon>
        <taxon>Deinococcota</taxon>
        <taxon>Deinococci</taxon>
        <taxon>Deinococcales</taxon>
        <taxon>Deinococcaceae</taxon>
        <taxon>Deinobacterium</taxon>
    </lineage>
</organism>
<feature type="domain" description="Mannosylglycerate hydrolase MGH1-like glycoside hydrolase" evidence="2">
    <location>
        <begin position="278"/>
        <end position="573"/>
    </location>
</feature>
<evidence type="ECO:0000259" key="2">
    <source>
        <dbReference type="Pfam" id="PF22422"/>
    </source>
</evidence>
<sequence length="621" mass="69319">MQQRSVLKENVLYWVGDADFGVYPGFEESGFYRRDTRYLSHYRWLLDGKPLRPLMQHLIRPYHLRQSCSNDDLGYLMKTGVRRDLMLGGLEATDTLHLSPYSAGARQLRLEVAADFSDMFQVRGAPKWERRFETAPVEGGVEFRYAGQDGVLRRAVITAEPAAEWDGQALSWTLEGAARVQVTARLLENDELPVPGDWTALEASYAQWMAAAPRLSDARDQEVLDRATADLRSLLFDTEHGPFPAAGIPWFVAPFGRDSLIIAHMLLPHHQDVVRGTLRLLAAKQGVRYDAVTLEQPGKILHEERVGEYTRTGHTPHRPYYGSVDATPLFVWLVGEYYRQSADLELVRELRPHWEAALGWMLSDADPDGDGFLEYTPHPGGITNQVWKDSSDSVFFEDGRDPDPQKPIAIVEVQGYAYAAYLAAAELYAVLGETELAGAFRARAETLRAAFVSAFYLPGLNYYAHGLDGDKRPMRVKTSNPAHALWTGIFPPEHAAMIAREALSSELWSGWGIRTVAEGAPRFNPVSYHNGSVWPHDTALAALGMRRYGLEAEARTVARALFDAARWSPDRRLHELFAGYAREDGPPVPFPAACHPQGWDAVIPLALAPLLEGTGQRESAD</sequence>
<evidence type="ECO:0000313" key="3">
    <source>
        <dbReference type="EMBL" id="MBB6097229.1"/>
    </source>
</evidence>
<feature type="domain" description="Putative glycogen debranching enzyme N-terminal" evidence="1">
    <location>
        <begin position="8"/>
        <end position="184"/>
    </location>
</feature>
<dbReference type="InterPro" id="IPR054491">
    <property type="entry name" value="MGH1-like_GH"/>
</dbReference>
<dbReference type="GO" id="GO:0005975">
    <property type="term" value="P:carbohydrate metabolic process"/>
    <property type="evidence" value="ECO:0007669"/>
    <property type="project" value="InterPro"/>
</dbReference>
<dbReference type="RefSeq" id="WP_183984445.1">
    <property type="nucleotide sequence ID" value="NZ_JACHHG010000002.1"/>
</dbReference>
<evidence type="ECO:0000313" key="4">
    <source>
        <dbReference type="Proteomes" id="UP000569951"/>
    </source>
</evidence>
<comment type="caution">
    <text evidence="3">The sequence shown here is derived from an EMBL/GenBank/DDBJ whole genome shotgun (WGS) entry which is preliminary data.</text>
</comment>
<dbReference type="Pfam" id="PF22422">
    <property type="entry name" value="MGH1-like_GH"/>
    <property type="match status" value="1"/>
</dbReference>
<dbReference type="Pfam" id="PF14742">
    <property type="entry name" value="GDE_N_bis"/>
    <property type="match status" value="1"/>
</dbReference>
<name>A0A841HYD2_9DEIO</name>
<dbReference type="InterPro" id="IPR032856">
    <property type="entry name" value="GDE_N_bis"/>
</dbReference>
<dbReference type="AlphaFoldDB" id="A0A841HYD2"/>
<accession>A0A841HYD2</accession>
<dbReference type="EMBL" id="JACHHG010000002">
    <property type="protein sequence ID" value="MBB6097229.1"/>
    <property type="molecule type" value="Genomic_DNA"/>
</dbReference>
<dbReference type="SUPFAM" id="SSF48208">
    <property type="entry name" value="Six-hairpin glycosidases"/>
    <property type="match status" value="1"/>
</dbReference>
<dbReference type="Proteomes" id="UP000569951">
    <property type="component" value="Unassembled WGS sequence"/>
</dbReference>
<dbReference type="InterPro" id="IPR012341">
    <property type="entry name" value="6hp_glycosidase-like_sf"/>
</dbReference>
<evidence type="ECO:0000259" key="1">
    <source>
        <dbReference type="Pfam" id="PF14742"/>
    </source>
</evidence>
<dbReference type="Gene3D" id="1.50.10.10">
    <property type="match status" value="1"/>
</dbReference>
<protein>
    <submittedName>
        <fullName evidence="3">Glycogen debranching enzyme</fullName>
    </submittedName>
</protein>
<keyword evidence="4" id="KW-1185">Reference proteome</keyword>
<dbReference type="InterPro" id="IPR008928">
    <property type="entry name" value="6-hairpin_glycosidase_sf"/>
</dbReference>
<proteinExistence type="predicted"/>